<evidence type="ECO:0000313" key="2">
    <source>
        <dbReference type="EMBL" id="SKD08751.1"/>
    </source>
</evidence>
<sequence>MNYLRWPVLLGALLISSFAIAQVPVVTLGPDFAEPEDGWDKLMQLKNGNTVYLHFSKKDGLLVNIYDTARALKATDTVHAQQWNAADLESTEIDGIFEINGQPVLFLQQLVKYNPVMFRLILDGETGKLLREDKLGELPTIQHRSVFIDDNLASHDMYVEKDANSDYYAVAMFSGAPIQKNDSVHERIRVLHFSPGHEIINNGLFYLPDSSYSYFSYINMAVKGKEKVYLGTVGFNAKRKDGDAGAKVLFSMLSPDSATFAHEVLDYTAGFGNIGGEVQVAASQVRMLLYVSSKQKEGYTGIMMNTFRESTGKLKKHVQLSFPELSRNVQQNLNYREEYKGTPQRLHLNEDGSSTLLMESLSFFKQGNSQLNKLHTNLGDIGITLLDTAGRENSTLAVSKYQVITGVCEPFQLQRRSKSEWVFRNKIATLNTNTWLSYDYIPVPDVSFVLFNDYLQYLDTGGQDKVRKPLKYATDANFVCYRFYKGKMDRLFLFGTPEVTKGYACMMGAADYNAQTRMYATVLVSRKGLEKKANIAWIKF</sequence>
<dbReference type="Proteomes" id="UP000190166">
    <property type="component" value="Unassembled WGS sequence"/>
</dbReference>
<dbReference type="RefSeq" id="WP_079471916.1">
    <property type="nucleotide sequence ID" value="NZ_FUZZ01000004.1"/>
</dbReference>
<accession>A0A1T5P7S9</accession>
<dbReference type="EMBL" id="FUZZ01000004">
    <property type="protein sequence ID" value="SKD08751.1"/>
    <property type="molecule type" value="Genomic_DNA"/>
</dbReference>
<reference evidence="2 3" key="1">
    <citation type="submission" date="2017-02" db="EMBL/GenBank/DDBJ databases">
        <authorList>
            <person name="Peterson S.W."/>
        </authorList>
    </citation>
    <scope>NUCLEOTIDE SEQUENCE [LARGE SCALE GENOMIC DNA]</scope>
    <source>
        <strain evidence="2 3">DSM 18108</strain>
    </source>
</reference>
<evidence type="ECO:0000313" key="3">
    <source>
        <dbReference type="Proteomes" id="UP000190166"/>
    </source>
</evidence>
<gene>
    <name evidence="2" type="ORF">SAMN05660461_4627</name>
</gene>
<protein>
    <submittedName>
        <fullName evidence="2">Uncharacterized protein</fullName>
    </submittedName>
</protein>
<proteinExistence type="predicted"/>
<feature type="signal peptide" evidence="1">
    <location>
        <begin position="1"/>
        <end position="21"/>
    </location>
</feature>
<organism evidence="2 3">
    <name type="scientific">Chitinophaga ginsengisegetis</name>
    <dbReference type="NCBI Taxonomy" id="393003"/>
    <lineage>
        <taxon>Bacteria</taxon>
        <taxon>Pseudomonadati</taxon>
        <taxon>Bacteroidota</taxon>
        <taxon>Chitinophagia</taxon>
        <taxon>Chitinophagales</taxon>
        <taxon>Chitinophagaceae</taxon>
        <taxon>Chitinophaga</taxon>
    </lineage>
</organism>
<name>A0A1T5P7S9_9BACT</name>
<keyword evidence="3" id="KW-1185">Reference proteome</keyword>
<feature type="chain" id="PRO_5013318712" evidence="1">
    <location>
        <begin position="22"/>
        <end position="540"/>
    </location>
</feature>
<keyword evidence="1" id="KW-0732">Signal</keyword>
<dbReference type="AlphaFoldDB" id="A0A1T5P7S9"/>
<evidence type="ECO:0000256" key="1">
    <source>
        <dbReference type="SAM" id="SignalP"/>
    </source>
</evidence>